<feature type="repeat" description="TPR" evidence="1">
    <location>
        <begin position="84"/>
        <end position="117"/>
    </location>
</feature>
<dbReference type="SUPFAM" id="SSF50630">
    <property type="entry name" value="Acid proteases"/>
    <property type="match status" value="2"/>
</dbReference>
<evidence type="ECO:0000313" key="3">
    <source>
        <dbReference type="EMBL" id="RSL18928.1"/>
    </source>
</evidence>
<accession>A0A428MPU9</accession>
<dbReference type="AlphaFoldDB" id="A0A428MPU9"/>
<dbReference type="PROSITE" id="PS50005">
    <property type="entry name" value="TPR"/>
    <property type="match status" value="1"/>
</dbReference>
<dbReference type="InterPro" id="IPR019734">
    <property type="entry name" value="TPR_rpt"/>
</dbReference>
<evidence type="ECO:0000256" key="1">
    <source>
        <dbReference type="PROSITE-ProRule" id="PRU00339"/>
    </source>
</evidence>
<name>A0A428MPU9_9BACT</name>
<sequence length="406" mass="43830">MKFGLHIRFAILAGVLAVAHAQTHNPFQAAYDANQVFELRDAVEHSTAPLFYKAAVEASLNSVQAAEKDLHSIIDAAPDSQNAYEAHDLLGNMYFRNGMYRGAFNEITAALKERPDAADPKSMLPILTALNELPPMTIVAMRPSTLQIEPDSIFLPLKLGGKEAEFFFDTGAGISVLGESEAKELGLATKTVEGKMGDASGQGVTGLRVALAADLIIGDLHLRNVPFLVIADSGEPWDQLPRRKRGIIGIPVLLAMHTLRWTPKGSFEFGFPAQPLNVATCNMLFHDSNPVVDVRVERKHLDFTLDTGAVDTDLNPAFAKALPALMKSGTPENRPLEGLGGTVHGDSILLPSVTLQIGNRNTLLKPAHIFTEHGNGTWAAGNLGMDVLKQAPAFTLDFDAMTLRLD</sequence>
<keyword evidence="3" id="KW-0645">Protease</keyword>
<reference evidence="3 4" key="1">
    <citation type="submission" date="2018-12" db="EMBL/GenBank/DDBJ databases">
        <title>Sequencing of bacterial isolates from soil warming experiment in Harvard Forest, Massachusetts, USA.</title>
        <authorList>
            <person name="Deangelis K."/>
        </authorList>
    </citation>
    <scope>NUCLEOTIDE SEQUENCE [LARGE SCALE GENOMIC DNA]</scope>
    <source>
        <strain evidence="3 4">EB153</strain>
    </source>
</reference>
<dbReference type="CDD" id="cd05483">
    <property type="entry name" value="retropepsin_like_bacteria"/>
    <property type="match status" value="1"/>
</dbReference>
<dbReference type="GO" id="GO:0008233">
    <property type="term" value="F:peptidase activity"/>
    <property type="evidence" value="ECO:0007669"/>
    <property type="project" value="UniProtKB-KW"/>
</dbReference>
<dbReference type="GO" id="GO:0006508">
    <property type="term" value="P:proteolysis"/>
    <property type="evidence" value="ECO:0007669"/>
    <property type="project" value="UniProtKB-KW"/>
</dbReference>
<dbReference type="RefSeq" id="WP_125487205.1">
    <property type="nucleotide sequence ID" value="NZ_RSDW01000001.1"/>
</dbReference>
<keyword evidence="1" id="KW-0802">TPR repeat</keyword>
<dbReference type="EMBL" id="RSDW01000001">
    <property type="protein sequence ID" value="RSL18928.1"/>
    <property type="molecule type" value="Genomic_DNA"/>
</dbReference>
<evidence type="ECO:0000256" key="2">
    <source>
        <dbReference type="SAM" id="SignalP"/>
    </source>
</evidence>
<dbReference type="Gene3D" id="1.25.40.10">
    <property type="entry name" value="Tetratricopeptide repeat domain"/>
    <property type="match status" value="1"/>
</dbReference>
<dbReference type="SUPFAM" id="SSF48452">
    <property type="entry name" value="TPR-like"/>
    <property type="match status" value="1"/>
</dbReference>
<dbReference type="OrthoDB" id="109007at2"/>
<keyword evidence="3" id="KW-0378">Hydrolase</keyword>
<keyword evidence="4" id="KW-1185">Reference proteome</keyword>
<dbReference type="InterPro" id="IPR011990">
    <property type="entry name" value="TPR-like_helical_dom_sf"/>
</dbReference>
<organism evidence="3 4">
    <name type="scientific">Edaphobacter aggregans</name>
    <dbReference type="NCBI Taxonomy" id="570835"/>
    <lineage>
        <taxon>Bacteria</taxon>
        <taxon>Pseudomonadati</taxon>
        <taxon>Acidobacteriota</taxon>
        <taxon>Terriglobia</taxon>
        <taxon>Terriglobales</taxon>
        <taxon>Acidobacteriaceae</taxon>
        <taxon>Edaphobacter</taxon>
    </lineage>
</organism>
<comment type="caution">
    <text evidence="3">The sequence shown here is derived from an EMBL/GenBank/DDBJ whole genome shotgun (WGS) entry which is preliminary data.</text>
</comment>
<gene>
    <name evidence="3" type="ORF">EDE15_4538</name>
</gene>
<dbReference type="InterPro" id="IPR034122">
    <property type="entry name" value="Retropepsin-like_bacterial"/>
</dbReference>
<proteinExistence type="predicted"/>
<keyword evidence="2" id="KW-0732">Signal</keyword>
<feature type="signal peptide" evidence="2">
    <location>
        <begin position="1"/>
        <end position="21"/>
    </location>
</feature>
<protein>
    <submittedName>
        <fullName evidence="3">Gag-polyprotein putative aspartyl protease</fullName>
    </submittedName>
</protein>
<evidence type="ECO:0000313" key="4">
    <source>
        <dbReference type="Proteomes" id="UP000269669"/>
    </source>
</evidence>
<dbReference type="InterPro" id="IPR021109">
    <property type="entry name" value="Peptidase_aspartic_dom_sf"/>
</dbReference>
<dbReference type="Gene3D" id="2.40.70.10">
    <property type="entry name" value="Acid Proteases"/>
    <property type="match status" value="2"/>
</dbReference>
<dbReference type="Pfam" id="PF13650">
    <property type="entry name" value="Asp_protease_2"/>
    <property type="match status" value="1"/>
</dbReference>
<feature type="chain" id="PRO_5019243144" evidence="2">
    <location>
        <begin position="22"/>
        <end position="406"/>
    </location>
</feature>
<dbReference type="Proteomes" id="UP000269669">
    <property type="component" value="Unassembled WGS sequence"/>
</dbReference>